<dbReference type="AlphaFoldDB" id="A0A7S0EAJ9"/>
<evidence type="ECO:0000256" key="2">
    <source>
        <dbReference type="SAM" id="Phobius"/>
    </source>
</evidence>
<feature type="region of interest" description="Disordered" evidence="1">
    <location>
        <begin position="191"/>
        <end position="225"/>
    </location>
</feature>
<organism evidence="3">
    <name type="scientific">Phaeocystis antarctica</name>
    <dbReference type="NCBI Taxonomy" id="33657"/>
    <lineage>
        <taxon>Eukaryota</taxon>
        <taxon>Haptista</taxon>
        <taxon>Haptophyta</taxon>
        <taxon>Prymnesiophyceae</taxon>
        <taxon>Phaeocystales</taxon>
        <taxon>Phaeocystaceae</taxon>
        <taxon>Phaeocystis</taxon>
    </lineage>
</organism>
<evidence type="ECO:0000256" key="1">
    <source>
        <dbReference type="SAM" id="MobiDB-lite"/>
    </source>
</evidence>
<dbReference type="EMBL" id="HBEP01009838">
    <property type="protein sequence ID" value="CAD8478180.1"/>
    <property type="molecule type" value="Transcribed_RNA"/>
</dbReference>
<name>A0A7S0EAJ9_9EUKA</name>
<reference evidence="3" key="1">
    <citation type="submission" date="2021-01" db="EMBL/GenBank/DDBJ databases">
        <authorList>
            <person name="Corre E."/>
            <person name="Pelletier E."/>
            <person name="Niang G."/>
            <person name="Scheremetjew M."/>
            <person name="Finn R."/>
            <person name="Kale V."/>
            <person name="Holt S."/>
            <person name="Cochrane G."/>
            <person name="Meng A."/>
            <person name="Brown T."/>
            <person name="Cohen L."/>
        </authorList>
    </citation>
    <scope>NUCLEOTIDE SEQUENCE</scope>
    <source>
        <strain evidence="3">CCMP1374</strain>
    </source>
</reference>
<proteinExistence type="predicted"/>
<protein>
    <recommendedName>
        <fullName evidence="4">Transmembrane protein</fullName>
    </recommendedName>
</protein>
<keyword evidence="2" id="KW-0812">Transmembrane</keyword>
<evidence type="ECO:0000313" key="3">
    <source>
        <dbReference type="EMBL" id="CAD8478180.1"/>
    </source>
</evidence>
<evidence type="ECO:0008006" key="4">
    <source>
        <dbReference type="Google" id="ProtNLM"/>
    </source>
</evidence>
<feature type="transmembrane region" description="Helical" evidence="2">
    <location>
        <begin position="25"/>
        <end position="45"/>
    </location>
</feature>
<accession>A0A7S0EAJ9</accession>
<feature type="transmembrane region" description="Helical" evidence="2">
    <location>
        <begin position="116"/>
        <end position="138"/>
    </location>
</feature>
<feature type="transmembrane region" description="Helical" evidence="2">
    <location>
        <begin position="144"/>
        <end position="160"/>
    </location>
</feature>
<gene>
    <name evidence="3" type="ORF">PANT1444_LOCUS5564</name>
</gene>
<feature type="transmembrane region" description="Helical" evidence="2">
    <location>
        <begin position="65"/>
        <end position="90"/>
    </location>
</feature>
<keyword evidence="2" id="KW-0472">Membrane</keyword>
<sequence>MLAADKLLLQSNVKQRSIALREKELRLFNTNFSAVGTQAAIMAGFTLTSFVEIDLPPNKPTAKTMLHTFVTLSICSNFVCVAMVTFVSVWGTGKALRGRDGAMDTAVDGMNAERTLIFSCFAMGVLATLGCLFSAAWVLMETEIAIVSSVIVGSTMYLVVSEARRIRTLFFLDKADEVSFEELREIFPESWVGTEPPRSPPPRPEGMNASPKSARGGSRQRTNVD</sequence>
<keyword evidence="2" id="KW-1133">Transmembrane helix</keyword>